<dbReference type="PIRSF" id="PIRSF038922">
    <property type="entry name" value="SRP72"/>
    <property type="match status" value="1"/>
</dbReference>
<evidence type="ECO:0000256" key="4">
    <source>
        <dbReference type="ARBA" id="ARBA00018350"/>
    </source>
</evidence>
<dbReference type="SUPFAM" id="SSF48452">
    <property type="entry name" value="TPR-like"/>
    <property type="match status" value="1"/>
</dbReference>
<evidence type="ECO:0000313" key="12">
    <source>
        <dbReference type="EMBL" id="KAL1898956.1"/>
    </source>
</evidence>
<evidence type="ECO:0000256" key="10">
    <source>
        <dbReference type="SAM" id="MobiDB-lite"/>
    </source>
</evidence>
<dbReference type="Proteomes" id="UP001583280">
    <property type="component" value="Unassembled WGS sequence"/>
</dbReference>
<evidence type="ECO:0000256" key="2">
    <source>
        <dbReference type="ARBA" id="ARBA00004496"/>
    </source>
</evidence>
<evidence type="ECO:0000256" key="1">
    <source>
        <dbReference type="ARBA" id="ARBA00004240"/>
    </source>
</evidence>
<dbReference type="InterPro" id="IPR026270">
    <property type="entry name" value="SRP72"/>
</dbReference>
<comment type="similarity">
    <text evidence="3 9">Belongs to the SRP72 family.</text>
</comment>
<organism evidence="12 13">
    <name type="scientific">Ceratocystis pirilliformis</name>
    <dbReference type="NCBI Taxonomy" id="259994"/>
    <lineage>
        <taxon>Eukaryota</taxon>
        <taxon>Fungi</taxon>
        <taxon>Dikarya</taxon>
        <taxon>Ascomycota</taxon>
        <taxon>Pezizomycotina</taxon>
        <taxon>Sordariomycetes</taxon>
        <taxon>Hypocreomycetidae</taxon>
        <taxon>Microascales</taxon>
        <taxon>Ceratocystidaceae</taxon>
        <taxon>Ceratocystis</taxon>
    </lineage>
</organism>
<reference evidence="12 13" key="1">
    <citation type="journal article" date="2024" name="IMA Fungus">
        <title>IMA Genome - F19 : A genome assembly and annotation guide to empower mycologists, including annotated draft genome sequences of Ceratocystis pirilliformis, Diaporthe australafricana, Fusarium ophioides, Paecilomyces lecythidis, and Sporothrix stenoceras.</title>
        <authorList>
            <person name="Aylward J."/>
            <person name="Wilson A.M."/>
            <person name="Visagie C.M."/>
            <person name="Spraker J."/>
            <person name="Barnes I."/>
            <person name="Buitendag C."/>
            <person name="Ceriani C."/>
            <person name="Del Mar Angel L."/>
            <person name="du Plessis D."/>
            <person name="Fuchs T."/>
            <person name="Gasser K."/>
            <person name="Kramer D."/>
            <person name="Li W."/>
            <person name="Munsamy K."/>
            <person name="Piso A."/>
            <person name="Price J.L."/>
            <person name="Sonnekus B."/>
            <person name="Thomas C."/>
            <person name="van der Nest A."/>
            <person name="van Dijk A."/>
            <person name="van Heerden A."/>
            <person name="van Vuuren N."/>
            <person name="Yilmaz N."/>
            <person name="Duong T.A."/>
            <person name="van der Merwe N.A."/>
            <person name="Wingfield M.J."/>
            <person name="Wingfield B.D."/>
        </authorList>
    </citation>
    <scope>NUCLEOTIDE SEQUENCE [LARGE SCALE GENOMIC DNA]</scope>
    <source>
        <strain evidence="12 13">CMW 12675</strain>
    </source>
</reference>
<keyword evidence="8 9" id="KW-0687">Ribonucleoprotein</keyword>
<feature type="domain" description="Signal recognition particle SRP72 subunit RNA-binding" evidence="11">
    <location>
        <begin position="552"/>
        <end position="586"/>
    </location>
</feature>
<dbReference type="InterPro" id="IPR013699">
    <property type="entry name" value="Signal_recog_part_SRP72_RNA-bd"/>
</dbReference>
<comment type="caution">
    <text evidence="12">The sequence shown here is derived from an EMBL/GenBank/DDBJ whole genome shotgun (WGS) entry which is preliminary data.</text>
</comment>
<feature type="region of interest" description="Disordered" evidence="10">
    <location>
        <begin position="546"/>
        <end position="601"/>
    </location>
</feature>
<evidence type="ECO:0000256" key="8">
    <source>
        <dbReference type="ARBA" id="ARBA00023274"/>
    </source>
</evidence>
<evidence type="ECO:0000256" key="3">
    <source>
        <dbReference type="ARBA" id="ARBA00007676"/>
    </source>
</evidence>
<proteinExistence type="inferred from homology"/>
<evidence type="ECO:0000256" key="9">
    <source>
        <dbReference type="PIRNR" id="PIRNR038922"/>
    </source>
</evidence>
<dbReference type="Pfam" id="PF17004">
    <property type="entry name" value="SRP_TPR_like"/>
    <property type="match status" value="1"/>
</dbReference>
<keyword evidence="5 9" id="KW-0963">Cytoplasm</keyword>
<evidence type="ECO:0000313" key="13">
    <source>
        <dbReference type="Proteomes" id="UP001583280"/>
    </source>
</evidence>
<dbReference type="Pfam" id="PF08492">
    <property type="entry name" value="SRP72"/>
    <property type="match status" value="1"/>
</dbReference>
<evidence type="ECO:0000256" key="5">
    <source>
        <dbReference type="ARBA" id="ARBA00022490"/>
    </source>
</evidence>
<dbReference type="PANTHER" id="PTHR14094:SF9">
    <property type="entry name" value="SIGNAL RECOGNITION PARTICLE SUBUNIT SRP72"/>
    <property type="match status" value="1"/>
</dbReference>
<evidence type="ECO:0000256" key="7">
    <source>
        <dbReference type="ARBA" id="ARBA00023135"/>
    </source>
</evidence>
<dbReference type="EMBL" id="JAWDJO010000028">
    <property type="protein sequence ID" value="KAL1898956.1"/>
    <property type="molecule type" value="Genomic_DNA"/>
</dbReference>
<sequence length="640" mass="69230">MAPSLTAALKAATLNDHEAILNAANASLKTSKNDTFANHTRIVALLKLDRFEDVLRTVSRLDENIKSQFSLETAYAMYKLGQLDDAAQVLSTCTPKTEAVQQLEGQIAYRAERFEDAWKMYNSLEDCNYSDDLYINKTAVLAQLGWQGKGSDCCVANPETITAFEVAYNLACLQISKGNLMSALHLLQVSKKLCDELDDLSDEEKQGELVPILIQQVYVYSRLGCTKRAKELQKLLVISDDCGEDTKSLARVNSAILSSIEASNRFLAQRNIEGPISMANGQKLFNYQLSSLRQLQLVLDLSIQKYKGTDSIAKAKSKSGPATSAAVNGFAPIGIAALSWMSPEKPLAIATDLLEKRPCDVGLALAVIQLCVKEGLTDVAISHMESILKKLGAMEEIGALQVRYSPGLIAVAVSLYKLAGRNCMARAELRKAACFWQKYPETTSKSLLVEAGLELLKSDKIEDHMLASETFSLLLASDVKNKMAISGLVAAVAGTDQKKAEALAVEIPGVKALTKDSNVSALLEAGVASNTKVNSGIKRGLAISSASGAPVSKKRRQRKLPANFEEGKIADPERWLPMRDRTSSRPKGGKKGKKKAEALTQGGYVKGEETLELVGGVGAVKVEKTPQVSTAAKKKKKGRK</sequence>
<dbReference type="InterPro" id="IPR011990">
    <property type="entry name" value="TPR-like_helical_dom_sf"/>
</dbReference>
<protein>
    <recommendedName>
        <fullName evidence="4 9">Signal recognition particle subunit SRP72</fullName>
    </recommendedName>
</protein>
<name>A0ABR3ZE57_9PEZI</name>
<keyword evidence="7 9" id="KW-0733">Signal recognition particle</keyword>
<accession>A0ABR3ZE57</accession>
<comment type="function">
    <text evidence="9">Component of the signal recognition particle (SRP) complex, a ribonucleoprotein complex that mediates the cotranslational targeting of secretory and membrane proteins to the endoplasmic reticulum (ER).</text>
</comment>
<dbReference type="InterPro" id="IPR031545">
    <property type="entry name" value="SRP72_TPR-like"/>
</dbReference>
<evidence type="ECO:0000256" key="6">
    <source>
        <dbReference type="ARBA" id="ARBA00022824"/>
    </source>
</evidence>
<comment type="subcellular location">
    <subcellularLocation>
        <location evidence="2 9">Cytoplasm</location>
    </subcellularLocation>
    <subcellularLocation>
        <location evidence="1">Endoplasmic reticulum</location>
    </subcellularLocation>
</comment>
<keyword evidence="6" id="KW-0256">Endoplasmic reticulum</keyword>
<gene>
    <name evidence="12" type="primary">srp72</name>
    <name evidence="12" type="ORF">Cpir12675_001709</name>
</gene>
<dbReference type="Gene3D" id="1.25.40.10">
    <property type="entry name" value="Tetratricopeptide repeat domain"/>
    <property type="match status" value="1"/>
</dbReference>
<keyword evidence="13" id="KW-1185">Reference proteome</keyword>
<feature type="compositionally biased region" description="Basic and acidic residues" evidence="10">
    <location>
        <begin position="565"/>
        <end position="583"/>
    </location>
</feature>
<dbReference type="PANTHER" id="PTHR14094">
    <property type="entry name" value="SIGNAL RECOGNITION PARTICLE 72"/>
    <property type="match status" value="1"/>
</dbReference>
<evidence type="ECO:0000259" key="11">
    <source>
        <dbReference type="Pfam" id="PF08492"/>
    </source>
</evidence>